<evidence type="ECO:0000313" key="3">
    <source>
        <dbReference type="EMBL" id="MBC5735144.1"/>
    </source>
</evidence>
<protein>
    <submittedName>
        <fullName evidence="3">Recombinase family protein</fullName>
    </submittedName>
</protein>
<proteinExistence type="predicted"/>
<dbReference type="InterPro" id="IPR025827">
    <property type="entry name" value="Zn_ribbon_recom_dom"/>
</dbReference>
<dbReference type="Pfam" id="PF07508">
    <property type="entry name" value="Recombinase"/>
    <property type="match status" value="1"/>
</dbReference>
<dbReference type="Pfam" id="PF00239">
    <property type="entry name" value="Resolvase"/>
    <property type="match status" value="1"/>
</dbReference>
<dbReference type="InterPro" id="IPR006119">
    <property type="entry name" value="Resolv_N"/>
</dbReference>
<feature type="domain" description="Recombinase" evidence="2">
    <location>
        <begin position="163"/>
        <end position="305"/>
    </location>
</feature>
<feature type="domain" description="Resolvase/invertase-type recombinase catalytic" evidence="1">
    <location>
        <begin position="3"/>
        <end position="155"/>
    </location>
</feature>
<gene>
    <name evidence="3" type="ORF">H8S57_15650</name>
</gene>
<dbReference type="EMBL" id="JACOPP010000039">
    <property type="protein sequence ID" value="MBC5735144.1"/>
    <property type="molecule type" value="Genomic_DNA"/>
</dbReference>
<dbReference type="Gene3D" id="3.90.1750.20">
    <property type="entry name" value="Putative Large Serine Recombinase, Chain B, Domain 2"/>
    <property type="match status" value="1"/>
</dbReference>
<organism evidence="3 4">
    <name type="scientific">Lawsonibacter hominis</name>
    <dbReference type="NCBI Taxonomy" id="2763053"/>
    <lineage>
        <taxon>Bacteria</taxon>
        <taxon>Bacillati</taxon>
        <taxon>Bacillota</taxon>
        <taxon>Clostridia</taxon>
        <taxon>Eubacteriales</taxon>
        <taxon>Oscillospiraceae</taxon>
        <taxon>Lawsonibacter</taxon>
    </lineage>
</organism>
<name>A0A8J6JH47_9FIRM</name>
<keyword evidence="4" id="KW-1185">Reference proteome</keyword>
<dbReference type="Gene3D" id="3.40.50.1390">
    <property type="entry name" value="Resolvase, N-terminal catalytic domain"/>
    <property type="match status" value="1"/>
</dbReference>
<accession>A0A8J6JH47</accession>
<dbReference type="PROSITE" id="PS51737">
    <property type="entry name" value="RECOMBINASE_DNA_BIND"/>
    <property type="match status" value="1"/>
</dbReference>
<reference evidence="3" key="1">
    <citation type="submission" date="2020-08" db="EMBL/GenBank/DDBJ databases">
        <title>Genome public.</title>
        <authorList>
            <person name="Liu C."/>
            <person name="Sun Q."/>
        </authorList>
    </citation>
    <scope>NUCLEOTIDE SEQUENCE</scope>
    <source>
        <strain evidence="3">NSJ-51</strain>
    </source>
</reference>
<dbReference type="InterPro" id="IPR011109">
    <property type="entry name" value="DNA_bind_recombinase_dom"/>
</dbReference>
<dbReference type="GO" id="GO:0000150">
    <property type="term" value="F:DNA strand exchange activity"/>
    <property type="evidence" value="ECO:0007669"/>
    <property type="project" value="InterPro"/>
</dbReference>
<dbReference type="InterPro" id="IPR038109">
    <property type="entry name" value="DNA_bind_recomb_sf"/>
</dbReference>
<dbReference type="InterPro" id="IPR036162">
    <property type="entry name" value="Resolvase-like_N_sf"/>
</dbReference>
<dbReference type="PROSITE" id="PS51736">
    <property type="entry name" value="RECOMBINASES_3"/>
    <property type="match status" value="1"/>
</dbReference>
<dbReference type="Pfam" id="PF13408">
    <property type="entry name" value="Zn_ribbon_recom"/>
    <property type="match status" value="1"/>
</dbReference>
<dbReference type="CDD" id="cd00338">
    <property type="entry name" value="Ser_Recombinase"/>
    <property type="match status" value="1"/>
</dbReference>
<dbReference type="SMART" id="SM00857">
    <property type="entry name" value="Resolvase"/>
    <property type="match status" value="1"/>
</dbReference>
<dbReference type="Proteomes" id="UP000661435">
    <property type="component" value="Unassembled WGS sequence"/>
</dbReference>
<sequence length="531" mass="59550">MGEYCLYLRKSRLDLEAEAHGEGDTLARHRAALLKLAHTRNLPVTGCYEEVCSGESIAARPEMQRLLNDVEAGLWCGVLVMEVERLARGNTTDQGMVADTFKYSGTRIITPAKDYDPADEFDEEYFEFGLFMSRREYKTINRRLQRGRRASLAEGKYIAGKAAYGYERYKLPGEKGYSLRIIPEQAEVVRQIFDWYVNGEEQPDGSLRPLGSFTIAKRLDACGVPAPSGGKWPACTVQAILANPTYIGKVRWSYRPTVKRMVDGAVISSRPVNHDVPLSDGRHAPILEEPLYNRAQDILNSRSHPPVPRAVPLQNPLAGLVVCGTCGRTLERRRYARGQDCMVCPNRDCDTKGSVLETVERAILDALESWLSGYQLQLEPLPSDRADPGAEKTVVFLQRSLDGLQTQMDRLCDLVEQGVYTPQRFLQRSQVLSARMAALDRALLEARAHQAASRRLTGSRFPSLPRVAHVLEAYPTLADPGAKNALLKEIVDKVVYSKTRGGRWVSSDMRLFLFPRIERLEERPAVRSPMP</sequence>
<evidence type="ECO:0000259" key="1">
    <source>
        <dbReference type="PROSITE" id="PS51736"/>
    </source>
</evidence>
<dbReference type="InterPro" id="IPR050639">
    <property type="entry name" value="SSR_resolvase"/>
</dbReference>
<dbReference type="PANTHER" id="PTHR30461:SF23">
    <property type="entry name" value="DNA RECOMBINASE-RELATED"/>
    <property type="match status" value="1"/>
</dbReference>
<dbReference type="PANTHER" id="PTHR30461">
    <property type="entry name" value="DNA-INVERTASE FROM LAMBDOID PROPHAGE"/>
    <property type="match status" value="1"/>
</dbReference>
<dbReference type="SUPFAM" id="SSF53041">
    <property type="entry name" value="Resolvase-like"/>
    <property type="match status" value="1"/>
</dbReference>
<dbReference type="RefSeq" id="WP_186908932.1">
    <property type="nucleotide sequence ID" value="NZ_JACOPP010000039.1"/>
</dbReference>
<comment type="caution">
    <text evidence="3">The sequence shown here is derived from an EMBL/GenBank/DDBJ whole genome shotgun (WGS) entry which is preliminary data.</text>
</comment>
<dbReference type="AlphaFoldDB" id="A0A8J6JH47"/>
<evidence type="ECO:0000313" key="4">
    <source>
        <dbReference type="Proteomes" id="UP000661435"/>
    </source>
</evidence>
<evidence type="ECO:0000259" key="2">
    <source>
        <dbReference type="PROSITE" id="PS51737"/>
    </source>
</evidence>
<dbReference type="GO" id="GO:0003677">
    <property type="term" value="F:DNA binding"/>
    <property type="evidence" value="ECO:0007669"/>
    <property type="project" value="InterPro"/>
</dbReference>